<dbReference type="InterPro" id="IPR032466">
    <property type="entry name" value="Metal_Hydrolase"/>
</dbReference>
<dbReference type="Gene3D" id="3.20.20.140">
    <property type="entry name" value="Metal-dependent hydrolases"/>
    <property type="match status" value="1"/>
</dbReference>
<reference evidence="1" key="1">
    <citation type="submission" date="2018-05" db="EMBL/GenBank/DDBJ databases">
        <authorList>
            <person name="Lanie J.A."/>
            <person name="Ng W.-L."/>
            <person name="Kazmierczak K.M."/>
            <person name="Andrzejewski T.M."/>
            <person name="Davidsen T.M."/>
            <person name="Wayne K.J."/>
            <person name="Tettelin H."/>
            <person name="Glass J.I."/>
            <person name="Rusch D."/>
            <person name="Podicherti R."/>
            <person name="Tsui H.-C.T."/>
            <person name="Winkler M.E."/>
        </authorList>
    </citation>
    <scope>NUCLEOTIDE SEQUENCE</scope>
</reference>
<organism evidence="1">
    <name type="scientific">marine metagenome</name>
    <dbReference type="NCBI Taxonomy" id="408172"/>
    <lineage>
        <taxon>unclassified sequences</taxon>
        <taxon>metagenomes</taxon>
        <taxon>ecological metagenomes</taxon>
    </lineage>
</organism>
<name>A0A382C9Y8_9ZZZZ</name>
<dbReference type="SUPFAM" id="SSF51556">
    <property type="entry name" value="Metallo-dependent hydrolases"/>
    <property type="match status" value="1"/>
</dbReference>
<accession>A0A382C9Y8</accession>
<gene>
    <name evidence="1" type="ORF">METZ01_LOCUS175031</name>
</gene>
<evidence type="ECO:0008006" key="2">
    <source>
        <dbReference type="Google" id="ProtNLM"/>
    </source>
</evidence>
<dbReference type="AlphaFoldDB" id="A0A382C9Y8"/>
<protein>
    <recommendedName>
        <fullName evidence="2">Amidohydrolase-related domain-containing protein</fullName>
    </recommendedName>
</protein>
<proteinExistence type="predicted"/>
<sequence>MTYAGNRRIIDVDSHLFELDDFLHAVATDEEAAFIRPMEAQTELPVSLEAIGRGREHLDRRNADPELMAKFEASMFDISRSPWSRLGAFDPAERSHALDVLGFERQIVLGTFSFHQIAHEDDAKALEIGARVHNRAMGRFCAHDER</sequence>
<dbReference type="EMBL" id="UINC01033230">
    <property type="protein sequence ID" value="SVB22177.1"/>
    <property type="molecule type" value="Genomic_DNA"/>
</dbReference>
<feature type="non-terminal residue" evidence="1">
    <location>
        <position position="146"/>
    </location>
</feature>
<evidence type="ECO:0000313" key="1">
    <source>
        <dbReference type="EMBL" id="SVB22177.1"/>
    </source>
</evidence>